<dbReference type="GO" id="GO:0006310">
    <property type="term" value="P:DNA recombination"/>
    <property type="evidence" value="ECO:0007669"/>
    <property type="project" value="UniProtKB-KW"/>
</dbReference>
<evidence type="ECO:0000313" key="4">
    <source>
        <dbReference type="Proteomes" id="UP001201163"/>
    </source>
</evidence>
<evidence type="ECO:0000256" key="1">
    <source>
        <dbReference type="ARBA" id="ARBA00023125"/>
    </source>
</evidence>
<proteinExistence type="predicted"/>
<keyword evidence="1" id="KW-0238">DNA-binding</keyword>
<organism evidence="3 4">
    <name type="scientific">Lactarius akahatsu</name>
    <dbReference type="NCBI Taxonomy" id="416441"/>
    <lineage>
        <taxon>Eukaryota</taxon>
        <taxon>Fungi</taxon>
        <taxon>Dikarya</taxon>
        <taxon>Basidiomycota</taxon>
        <taxon>Agaricomycotina</taxon>
        <taxon>Agaricomycetes</taxon>
        <taxon>Russulales</taxon>
        <taxon>Russulaceae</taxon>
        <taxon>Lactarius</taxon>
    </lineage>
</organism>
<gene>
    <name evidence="3" type="ORF">EDB92DRAFT_1779845</name>
</gene>
<dbReference type="InterPro" id="IPR013762">
    <property type="entry name" value="Integrase-like_cat_sf"/>
</dbReference>
<evidence type="ECO:0008006" key="5">
    <source>
        <dbReference type="Google" id="ProtNLM"/>
    </source>
</evidence>
<dbReference type="PANTHER" id="PTHR34605">
    <property type="entry name" value="PHAGE_INTEGRASE DOMAIN-CONTAINING PROTEIN"/>
    <property type="match status" value="1"/>
</dbReference>
<feature type="non-terminal residue" evidence="3">
    <location>
        <position position="361"/>
    </location>
</feature>
<keyword evidence="2" id="KW-0233">DNA recombination</keyword>
<dbReference type="Gene3D" id="1.10.150.130">
    <property type="match status" value="1"/>
</dbReference>
<dbReference type="GO" id="GO:0015074">
    <property type="term" value="P:DNA integration"/>
    <property type="evidence" value="ECO:0007669"/>
    <property type="project" value="InterPro"/>
</dbReference>
<keyword evidence="4" id="KW-1185">Reference proteome</keyword>
<evidence type="ECO:0000256" key="2">
    <source>
        <dbReference type="ARBA" id="ARBA00023172"/>
    </source>
</evidence>
<accession>A0AAD4LAE8</accession>
<dbReference type="SUPFAM" id="SSF56349">
    <property type="entry name" value="DNA breaking-rejoining enzymes"/>
    <property type="match status" value="1"/>
</dbReference>
<comment type="caution">
    <text evidence="3">The sequence shown here is derived from an EMBL/GenBank/DDBJ whole genome shotgun (WGS) entry which is preliminary data.</text>
</comment>
<dbReference type="InterPro" id="IPR011010">
    <property type="entry name" value="DNA_brk_join_enz"/>
</dbReference>
<dbReference type="SUPFAM" id="SSF47823">
    <property type="entry name" value="lambda integrase-like, N-terminal domain"/>
    <property type="match status" value="1"/>
</dbReference>
<evidence type="ECO:0000313" key="3">
    <source>
        <dbReference type="EMBL" id="KAH8978789.1"/>
    </source>
</evidence>
<dbReference type="GO" id="GO:0003677">
    <property type="term" value="F:DNA binding"/>
    <property type="evidence" value="ECO:0007669"/>
    <property type="project" value="UniProtKB-KW"/>
</dbReference>
<feature type="non-terminal residue" evidence="3">
    <location>
        <position position="1"/>
    </location>
</feature>
<protein>
    <recommendedName>
        <fullName evidence="5">Integrase</fullName>
    </recommendedName>
</protein>
<sequence length="361" mass="40259">PSPSSLHPHCLAKDRLRLWTPAYSRPTIPHGHTLDEAERERVKDTMLHAWEEDTHAAYGSGLLMWHHFCDEKRVPEPERAPAGQDLLSAFVAHMATAYSGKTISGYLSGIRAWHVLHSVPWALEKSEMDTMLRAACKLTPSTSKMKPWLPYTPEFIIEVGKHLDLRDPLNAAVFACLTSCFYASARLGEFTTRTINTFHPNTHVTTHNLSYDQDRNGLKVTVLHLSSTKAAPRDGEDIFWATQSDGTDPTAALQNHLEVNQPPGTAHLFAYRVKNARRPLTKAKFLEIVGKAARSAGLEPLQGHGIRIGSTLEYLLQGMPFDVMKAKGQWAGDSFLLYLQKHAIIIAPYIQASSNIHDAFI</sequence>
<dbReference type="InterPro" id="IPR010998">
    <property type="entry name" value="Integrase_recombinase_N"/>
</dbReference>
<dbReference type="Gene3D" id="1.10.443.10">
    <property type="entry name" value="Intergrase catalytic core"/>
    <property type="match status" value="1"/>
</dbReference>
<reference evidence="3" key="1">
    <citation type="submission" date="2022-01" db="EMBL/GenBank/DDBJ databases">
        <title>Comparative genomics reveals a dynamic genome evolution in the ectomycorrhizal milk-cap (Lactarius) mushrooms.</title>
        <authorList>
            <consortium name="DOE Joint Genome Institute"/>
            <person name="Lebreton A."/>
            <person name="Tang N."/>
            <person name="Kuo A."/>
            <person name="LaButti K."/>
            <person name="Drula E."/>
            <person name="Barry K."/>
            <person name="Clum A."/>
            <person name="Lipzen A."/>
            <person name="Mousain D."/>
            <person name="Ng V."/>
            <person name="Wang R."/>
            <person name="Wang X."/>
            <person name="Dai Y."/>
            <person name="Henrissat B."/>
            <person name="Grigoriev I.V."/>
            <person name="Guerin-Laguette A."/>
            <person name="Yu F."/>
            <person name="Martin F.M."/>
        </authorList>
    </citation>
    <scope>NUCLEOTIDE SEQUENCE</scope>
    <source>
        <strain evidence="3">QP</strain>
    </source>
</reference>
<dbReference type="EMBL" id="JAKELL010000204">
    <property type="protein sequence ID" value="KAH8978789.1"/>
    <property type="molecule type" value="Genomic_DNA"/>
</dbReference>
<dbReference type="PANTHER" id="PTHR34605:SF4">
    <property type="entry name" value="DNA ADENINE METHYLTRANSFERASE"/>
    <property type="match status" value="1"/>
</dbReference>
<name>A0AAD4LAE8_9AGAM</name>
<dbReference type="InterPro" id="IPR052925">
    <property type="entry name" value="Phage_Integrase-like_Recomb"/>
</dbReference>
<dbReference type="AlphaFoldDB" id="A0AAD4LAE8"/>
<dbReference type="Proteomes" id="UP001201163">
    <property type="component" value="Unassembled WGS sequence"/>
</dbReference>